<proteinExistence type="predicted"/>
<evidence type="ECO:0000313" key="2">
    <source>
        <dbReference type="EMBL" id="AOS64260.1"/>
    </source>
</evidence>
<evidence type="ECO:0000313" key="3">
    <source>
        <dbReference type="Proteomes" id="UP000095210"/>
    </source>
</evidence>
<gene>
    <name evidence="2" type="ORF">TL08_17300</name>
</gene>
<evidence type="ECO:0000256" key="1">
    <source>
        <dbReference type="SAM" id="Phobius"/>
    </source>
</evidence>
<dbReference type="AlphaFoldDB" id="A0AAC9MZE0"/>
<keyword evidence="1" id="KW-0472">Membrane</keyword>
<keyword evidence="1" id="KW-0812">Transmembrane</keyword>
<protein>
    <recommendedName>
        <fullName evidence="4">DUF3817 domain-containing protein</fullName>
    </recommendedName>
</protein>
<reference evidence="3" key="1">
    <citation type="submission" date="2016-03" db="EMBL/GenBank/DDBJ databases">
        <title>Complete genome sequence of the type strain Actinoalloteichus hymeniacidonis DSM 45092.</title>
        <authorList>
            <person name="Schaffert L."/>
            <person name="Albersmeier A."/>
            <person name="Winkler A."/>
            <person name="Kalinowski J."/>
            <person name="Zotchev S."/>
            <person name="Ruckert C."/>
        </authorList>
    </citation>
    <scope>NUCLEOTIDE SEQUENCE [LARGE SCALE GENOMIC DNA]</scope>
    <source>
        <strain evidence="3">HPA177(T) (DSM 45092(T))</strain>
    </source>
</reference>
<feature type="transmembrane region" description="Helical" evidence="1">
    <location>
        <begin position="37"/>
        <end position="56"/>
    </location>
</feature>
<keyword evidence="3" id="KW-1185">Reference proteome</keyword>
<feature type="transmembrane region" description="Helical" evidence="1">
    <location>
        <begin position="63"/>
        <end position="80"/>
    </location>
</feature>
<dbReference type="RefSeq" id="WP_216637742.1">
    <property type="nucleotide sequence ID" value="NZ_CP014859.1"/>
</dbReference>
<dbReference type="Proteomes" id="UP000095210">
    <property type="component" value="Chromosome"/>
</dbReference>
<name>A0AAC9MZE0_9PSEU</name>
<sequence>MRPEYALLTRAAQLEFVSLAVLLANLATVHWGPITSAIGPVHGCSYLLVIIAAAMAEHAPRKTLLTAIIPGIGGLLALRLTRRPRTDGRQAADAEQH</sequence>
<dbReference type="KEGG" id="ahm:TL08_17300"/>
<dbReference type="EMBL" id="CP014859">
    <property type="protein sequence ID" value="AOS64260.1"/>
    <property type="molecule type" value="Genomic_DNA"/>
</dbReference>
<evidence type="ECO:0008006" key="4">
    <source>
        <dbReference type="Google" id="ProtNLM"/>
    </source>
</evidence>
<keyword evidence="1" id="KW-1133">Transmembrane helix</keyword>
<organism evidence="2 3">
    <name type="scientific">Actinoalloteichus hymeniacidonis</name>
    <dbReference type="NCBI Taxonomy" id="340345"/>
    <lineage>
        <taxon>Bacteria</taxon>
        <taxon>Bacillati</taxon>
        <taxon>Actinomycetota</taxon>
        <taxon>Actinomycetes</taxon>
        <taxon>Pseudonocardiales</taxon>
        <taxon>Pseudonocardiaceae</taxon>
        <taxon>Actinoalloteichus</taxon>
    </lineage>
</organism>
<accession>A0AAC9MZE0</accession>